<dbReference type="GO" id="GO:0035556">
    <property type="term" value="P:intracellular signal transduction"/>
    <property type="evidence" value="ECO:0007669"/>
    <property type="project" value="InterPro"/>
</dbReference>
<reference evidence="5" key="1">
    <citation type="submission" date="2016-10" db="EMBL/GenBank/DDBJ databases">
        <authorList>
            <person name="Varghese N."/>
            <person name="Submissions S."/>
        </authorList>
    </citation>
    <scope>NUCLEOTIDE SEQUENCE [LARGE SCALE GENOMIC DNA]</scope>
    <source>
        <strain evidence="5">DSM 27839</strain>
    </source>
</reference>
<dbReference type="Pfam" id="PF00211">
    <property type="entry name" value="Guanylate_cyc"/>
    <property type="match status" value="1"/>
</dbReference>
<evidence type="ECO:0000259" key="3">
    <source>
        <dbReference type="PROSITE" id="PS50125"/>
    </source>
</evidence>
<dbReference type="Proteomes" id="UP000183400">
    <property type="component" value="Unassembled WGS sequence"/>
</dbReference>
<sequence length="416" mass="46464">MVRAATSANDSTTPRRKLAAIFAADVAGYSRLMADNEEKTTAELVAQRKIMDAVIKKYGGRIANTAGDSVLAEFESSVEAVRCAVEVQEALRSRVEGAPDHCAFQFRIGINVGDVIVQGADLLGDGVNIASRLEAIAEPGGICISRQVREQIEGKLTLQIVPMGKQKLKNLPHPVQTFKVGGKAHSGNVLERTRSFLFDFRAQFKFVLGAISLAVIIIFGFLFVQQTNTGLKLPDNPLLGLPPSPVTDQNYSQSALDEWASFSISSREIVEEREFNGTRYVLVKAWGIKWVEAEAEARALGGQLVSIASQEVNDLLVNMIAERDDVWRKREDEGGWQRFGPWIGLFQSEFDQEPDGGWVWSNGEKLTYSNWFWHQPDNWDGVEHFGRFREFSDQDGIRWDDGRFDTIARGYLVEFK</sequence>
<evidence type="ECO:0000313" key="5">
    <source>
        <dbReference type="Proteomes" id="UP000183400"/>
    </source>
</evidence>
<dbReference type="Gene3D" id="3.10.100.10">
    <property type="entry name" value="Mannose-Binding Protein A, subunit A"/>
    <property type="match status" value="1"/>
</dbReference>
<dbReference type="GO" id="GO:0004016">
    <property type="term" value="F:adenylate cyclase activity"/>
    <property type="evidence" value="ECO:0007669"/>
    <property type="project" value="UniProtKB-ARBA"/>
</dbReference>
<keyword evidence="1" id="KW-0472">Membrane</keyword>
<feature type="domain" description="C-type lectin" evidence="2">
    <location>
        <begin position="275"/>
        <end position="401"/>
    </location>
</feature>
<dbReference type="SUPFAM" id="SSF55073">
    <property type="entry name" value="Nucleotide cyclase"/>
    <property type="match status" value="1"/>
</dbReference>
<dbReference type="InterPro" id="IPR050697">
    <property type="entry name" value="Adenylyl/Guanylyl_Cyclase_3/4"/>
</dbReference>
<dbReference type="PANTHER" id="PTHR43081">
    <property type="entry name" value="ADENYLATE CYCLASE, TERMINAL-DIFFERENTIATION SPECIFIC-RELATED"/>
    <property type="match status" value="1"/>
</dbReference>
<dbReference type="GO" id="GO:0006171">
    <property type="term" value="P:cAMP biosynthetic process"/>
    <property type="evidence" value="ECO:0007669"/>
    <property type="project" value="TreeGrafter"/>
</dbReference>
<keyword evidence="5" id="KW-1185">Reference proteome</keyword>
<keyword evidence="1" id="KW-1133">Transmembrane helix</keyword>
<keyword evidence="1" id="KW-0812">Transmembrane</keyword>
<dbReference type="STRING" id="985054.SAMN05444358_11295"/>
<proteinExistence type="predicted"/>
<evidence type="ECO:0000313" key="4">
    <source>
        <dbReference type="EMBL" id="SDX83353.1"/>
    </source>
</evidence>
<dbReference type="RefSeq" id="WP_074739078.1">
    <property type="nucleotide sequence ID" value="NZ_FNNP01000012.1"/>
</dbReference>
<dbReference type="SUPFAM" id="SSF56436">
    <property type="entry name" value="C-type lectin-like"/>
    <property type="match status" value="1"/>
</dbReference>
<organism evidence="4 5">
    <name type="scientific">Ruegeria halocynthiae</name>
    <dbReference type="NCBI Taxonomy" id="985054"/>
    <lineage>
        <taxon>Bacteria</taxon>
        <taxon>Pseudomonadati</taxon>
        <taxon>Pseudomonadota</taxon>
        <taxon>Alphaproteobacteria</taxon>
        <taxon>Rhodobacterales</taxon>
        <taxon>Roseobacteraceae</taxon>
        <taxon>Ruegeria</taxon>
    </lineage>
</organism>
<dbReference type="InterPro" id="IPR001054">
    <property type="entry name" value="A/G_cyclase"/>
</dbReference>
<dbReference type="CDD" id="cd07302">
    <property type="entry name" value="CHD"/>
    <property type="match status" value="1"/>
</dbReference>
<dbReference type="InterPro" id="IPR016187">
    <property type="entry name" value="CTDL_fold"/>
</dbReference>
<accession>A0A1H3EX00</accession>
<dbReference type="AlphaFoldDB" id="A0A1H3EX00"/>
<dbReference type="Pfam" id="PF00059">
    <property type="entry name" value="Lectin_C"/>
    <property type="match status" value="1"/>
</dbReference>
<feature type="domain" description="Guanylate cyclase" evidence="3">
    <location>
        <begin position="20"/>
        <end position="134"/>
    </location>
</feature>
<protein>
    <submittedName>
        <fullName evidence="4">Adenylate cyclase, class 3</fullName>
    </submittedName>
</protein>
<dbReference type="SMART" id="SM00034">
    <property type="entry name" value="CLECT"/>
    <property type="match status" value="1"/>
</dbReference>
<dbReference type="EMBL" id="FNNP01000012">
    <property type="protein sequence ID" value="SDX83353.1"/>
    <property type="molecule type" value="Genomic_DNA"/>
</dbReference>
<dbReference type="InterPro" id="IPR001304">
    <property type="entry name" value="C-type_lectin-like"/>
</dbReference>
<evidence type="ECO:0000256" key="1">
    <source>
        <dbReference type="SAM" id="Phobius"/>
    </source>
</evidence>
<evidence type="ECO:0000259" key="2">
    <source>
        <dbReference type="PROSITE" id="PS50041"/>
    </source>
</evidence>
<dbReference type="PROSITE" id="PS50125">
    <property type="entry name" value="GUANYLATE_CYCLASE_2"/>
    <property type="match status" value="1"/>
</dbReference>
<dbReference type="InterPro" id="IPR016186">
    <property type="entry name" value="C-type_lectin-like/link_sf"/>
</dbReference>
<gene>
    <name evidence="4" type="ORF">SAMN05444358_11295</name>
</gene>
<dbReference type="PROSITE" id="PS50041">
    <property type="entry name" value="C_TYPE_LECTIN_2"/>
    <property type="match status" value="1"/>
</dbReference>
<name>A0A1H3EX00_9RHOB</name>
<dbReference type="PANTHER" id="PTHR43081:SF19">
    <property type="entry name" value="PH-SENSITIVE ADENYLATE CYCLASE RV1264"/>
    <property type="match status" value="1"/>
</dbReference>
<dbReference type="InterPro" id="IPR029787">
    <property type="entry name" value="Nucleotide_cyclase"/>
</dbReference>
<feature type="transmembrane region" description="Helical" evidence="1">
    <location>
        <begin position="204"/>
        <end position="224"/>
    </location>
</feature>
<dbReference type="Gene3D" id="3.30.70.1230">
    <property type="entry name" value="Nucleotide cyclase"/>
    <property type="match status" value="1"/>
</dbReference>